<organism evidence="3 4">
    <name type="scientific">Enterococcus faecium</name>
    <name type="common">Streptococcus faecium</name>
    <dbReference type="NCBI Taxonomy" id="1352"/>
    <lineage>
        <taxon>Bacteria</taxon>
        <taxon>Bacillati</taxon>
        <taxon>Bacillota</taxon>
        <taxon>Bacilli</taxon>
        <taxon>Lactobacillales</taxon>
        <taxon>Enterococcaceae</taxon>
        <taxon>Enterococcus</taxon>
    </lineage>
</organism>
<protein>
    <recommendedName>
        <fullName evidence="6">Secreted protein</fullName>
    </recommendedName>
</protein>
<dbReference type="EMBL" id="WEFP01000018">
    <property type="protein sequence ID" value="KAB7572107.1"/>
    <property type="molecule type" value="Genomic_DNA"/>
</dbReference>
<evidence type="ECO:0000256" key="1">
    <source>
        <dbReference type="SAM" id="SignalP"/>
    </source>
</evidence>
<comment type="caution">
    <text evidence="3">The sequence shown here is derived from an EMBL/GenBank/DDBJ whole genome shotgun (WGS) entry which is preliminary data.</text>
</comment>
<dbReference type="RefSeq" id="WP_002334266.1">
    <property type="nucleotide sequence ID" value="NZ_AP024835.1"/>
</dbReference>
<name>A0A3F3NKS9_ENTFC</name>
<evidence type="ECO:0008006" key="6">
    <source>
        <dbReference type="Google" id="ProtNLM"/>
    </source>
</evidence>
<evidence type="ECO:0000313" key="3">
    <source>
        <dbReference type="EMBL" id="RBS25031.1"/>
    </source>
</evidence>
<evidence type="ECO:0000313" key="2">
    <source>
        <dbReference type="EMBL" id="KAB7572107.1"/>
    </source>
</evidence>
<gene>
    <name evidence="3" type="ORF">EB12_02964</name>
    <name evidence="2" type="ORF">GBM73_17835</name>
</gene>
<dbReference type="Proteomes" id="UP000253144">
    <property type="component" value="Unassembled WGS sequence"/>
</dbReference>
<keyword evidence="1" id="KW-0732">Signal</keyword>
<evidence type="ECO:0000313" key="4">
    <source>
        <dbReference type="Proteomes" id="UP000253144"/>
    </source>
</evidence>
<feature type="signal peptide" evidence="1">
    <location>
        <begin position="1"/>
        <end position="26"/>
    </location>
</feature>
<dbReference type="AlphaFoldDB" id="A0A3F3NKS9"/>
<sequence length="177" mass="18801">MKKFTLGVALLTIGAVVLPSTTIVYASENSQVVSLNENNATENVVIEYTEDGMVVTKYEDGYSAEDFANSSDIMTRAAVARWGKKEYTNIAVTTGVAANAINAAFWAGGKASTSMFGIPGWAIGALLTGASWTKKGASPGNAVAKEWDKNGNGWIGFYYQRGYDAAGRVVATRYSTL</sequence>
<accession>A0A3F3NKS9</accession>
<proteinExistence type="predicted"/>
<reference evidence="3 4" key="1">
    <citation type="submission" date="2015-06" db="EMBL/GenBank/DDBJ databases">
        <title>The Genome Sequence of Enterococcus faecium 131EA1.</title>
        <authorList>
            <consortium name="The Broad Institute Genomics Platform"/>
            <consortium name="The Broad Institute Genome Sequencing Center for Infectious Disease"/>
            <person name="Earl A.M."/>
            <person name="Van Tyne D."/>
            <person name="Lebreton F."/>
            <person name="Saavedra J.T."/>
            <person name="Gilmore M.S."/>
            <person name="Manson Mcguire A."/>
            <person name="Clock S."/>
            <person name="Crupain M."/>
            <person name="Rangan U."/>
            <person name="Young S."/>
            <person name="Abouelleil A."/>
            <person name="Cao P."/>
            <person name="Chapman S.B."/>
            <person name="Griggs A."/>
            <person name="Priest M."/>
            <person name="Shea T."/>
            <person name="Wortman J."/>
            <person name="Nusbaum C."/>
            <person name="Birren B."/>
        </authorList>
    </citation>
    <scope>NUCLEOTIDE SEQUENCE [LARGE SCALE GENOMIC DNA]</scope>
    <source>
        <strain evidence="3 4">131EA1</strain>
    </source>
</reference>
<feature type="chain" id="PRO_5043183100" description="Secreted protein" evidence="1">
    <location>
        <begin position="27"/>
        <end position="177"/>
    </location>
</feature>
<reference evidence="2 5" key="2">
    <citation type="submission" date="2019-10" db="EMBL/GenBank/DDBJ databases">
        <title>Evolutionary dynamics of vancomycin-resistant Enterococcus faecium during gastrointestinal tract colonization and bloodstream infection in immunocompromised pediatric patients.</title>
        <authorList>
            <person name="Chilambi G.S."/>
            <person name="Nordstrom H.R."/>
            <person name="Evans D.R."/>
            <person name="Ferrolino J."/>
            <person name="Hayden R.T."/>
            <person name="Maron G.M."/>
            <person name="Vo A.N."/>
            <person name="Gilmore M.S."/>
            <person name="Wolf J."/>
            <person name="Rosch J.W."/>
            <person name="Van Tyne D."/>
        </authorList>
    </citation>
    <scope>NUCLEOTIDE SEQUENCE [LARGE SCALE GENOMIC DNA]</scope>
    <source>
        <strain evidence="2 5">VRECG27</strain>
    </source>
</reference>
<dbReference type="Proteomes" id="UP000469871">
    <property type="component" value="Unassembled WGS sequence"/>
</dbReference>
<evidence type="ECO:0000313" key="5">
    <source>
        <dbReference type="Proteomes" id="UP000469871"/>
    </source>
</evidence>
<dbReference type="EMBL" id="LEQJ01000031">
    <property type="protein sequence ID" value="RBS25031.1"/>
    <property type="molecule type" value="Genomic_DNA"/>
</dbReference>